<dbReference type="EMBL" id="KZ613954">
    <property type="protein sequence ID" value="PMD34222.1"/>
    <property type="molecule type" value="Genomic_DNA"/>
</dbReference>
<dbReference type="PROSITE" id="PS50837">
    <property type="entry name" value="NACHT"/>
    <property type="match status" value="1"/>
</dbReference>
<evidence type="ECO:0000256" key="1">
    <source>
        <dbReference type="ARBA" id="ARBA00022737"/>
    </source>
</evidence>
<dbReference type="Pfam" id="PF24883">
    <property type="entry name" value="NPHP3_N"/>
    <property type="match status" value="1"/>
</dbReference>
<keyword evidence="5" id="KW-1185">Reference proteome</keyword>
<dbReference type="InterPro" id="IPR056125">
    <property type="entry name" value="DUF7708"/>
</dbReference>
<dbReference type="Proteomes" id="UP000235786">
    <property type="component" value="Unassembled WGS sequence"/>
</dbReference>
<keyword evidence="1" id="KW-0677">Repeat</keyword>
<dbReference type="Pfam" id="PF24809">
    <property type="entry name" value="DUF7708"/>
    <property type="match status" value="1"/>
</dbReference>
<dbReference type="Pfam" id="PF22939">
    <property type="entry name" value="WHD_GPIID"/>
    <property type="match status" value="1"/>
</dbReference>
<accession>A0A2J6R6T7</accession>
<feature type="compositionally biased region" description="Basic and acidic residues" evidence="2">
    <location>
        <begin position="902"/>
        <end position="915"/>
    </location>
</feature>
<reference evidence="4 5" key="1">
    <citation type="submission" date="2016-04" db="EMBL/GenBank/DDBJ databases">
        <title>A degradative enzymes factory behind the ericoid mycorrhizal symbiosis.</title>
        <authorList>
            <consortium name="DOE Joint Genome Institute"/>
            <person name="Martino E."/>
            <person name="Morin E."/>
            <person name="Grelet G."/>
            <person name="Kuo A."/>
            <person name="Kohler A."/>
            <person name="Daghino S."/>
            <person name="Barry K."/>
            <person name="Choi C."/>
            <person name="Cichocki N."/>
            <person name="Clum A."/>
            <person name="Copeland A."/>
            <person name="Hainaut M."/>
            <person name="Haridas S."/>
            <person name="Labutti K."/>
            <person name="Lindquist E."/>
            <person name="Lipzen A."/>
            <person name="Khouja H.-R."/>
            <person name="Murat C."/>
            <person name="Ohm R."/>
            <person name="Olson A."/>
            <person name="Spatafora J."/>
            <person name="Veneault-Fourrey C."/>
            <person name="Henrissat B."/>
            <person name="Grigoriev I."/>
            <person name="Martin F."/>
            <person name="Perotto S."/>
        </authorList>
    </citation>
    <scope>NUCLEOTIDE SEQUENCE [LARGE SCALE GENOMIC DNA]</scope>
    <source>
        <strain evidence="4 5">F</strain>
    </source>
</reference>
<dbReference type="STRING" id="1149755.A0A2J6R6T7"/>
<name>A0A2J6R6T7_HYAVF</name>
<feature type="region of interest" description="Disordered" evidence="2">
    <location>
        <begin position="1382"/>
        <end position="1412"/>
    </location>
</feature>
<feature type="compositionally biased region" description="Polar residues" evidence="2">
    <location>
        <begin position="1382"/>
        <end position="1396"/>
    </location>
</feature>
<dbReference type="InterPro" id="IPR007111">
    <property type="entry name" value="NACHT_NTPase"/>
</dbReference>
<dbReference type="Gene3D" id="3.40.50.300">
    <property type="entry name" value="P-loop containing nucleotide triphosphate hydrolases"/>
    <property type="match status" value="1"/>
</dbReference>
<dbReference type="InterPro" id="IPR054471">
    <property type="entry name" value="GPIID_WHD"/>
</dbReference>
<proteinExistence type="predicted"/>
<gene>
    <name evidence="4" type="ORF">L207DRAFT_468451</name>
</gene>
<feature type="region of interest" description="Disordered" evidence="2">
    <location>
        <begin position="1012"/>
        <end position="1057"/>
    </location>
</feature>
<feature type="compositionally biased region" description="Polar residues" evidence="2">
    <location>
        <begin position="921"/>
        <end position="933"/>
    </location>
</feature>
<evidence type="ECO:0000259" key="3">
    <source>
        <dbReference type="PROSITE" id="PS50837"/>
    </source>
</evidence>
<dbReference type="InterPro" id="IPR027417">
    <property type="entry name" value="P-loop_NTPase"/>
</dbReference>
<feature type="region of interest" description="Disordered" evidence="2">
    <location>
        <begin position="886"/>
        <end position="933"/>
    </location>
</feature>
<sequence>MAASRMATFEGAFARLKDTVKPRHAIEFQSTTLKDVWDAANEIQRIQRQRRSLRNMGRLKPFLQGLEKYSKCIDTLCNGTPFLPWVWAPVKLILQLASDHPTVLDKLLEAYSQIADALPRFDRFQSAFHYDANVKQALAMVYEDILEFHRNTYLFLRRGAWHILFDSLWKDFGVRFLGILENLERHRDLVDKEASAIAIIEAKKWQAQQQDNLERLEGERRDRQLQDCVSWLAIDDRSQEDALEKLSQRRQAGTCEWILKSSQLRTWVENQNAEPVLWLKGIPGAGKSVLTSHVIQNLRENPDFTTIFFFCNSHTDRADLCSQILRTLILELLRSQPHLTSHIFEHYARLGRTPSLVQIKKLLPDLLSAVSSVRIVIDGLDECQEKDQKVIITELLSAVKTSTSPCKIFVSSRAETFISKALRKRPTISLTEKREREKVDEDIQEFVRHSLMTLRETFPGTLVDDVERTVVRKAQGMFLWVRLVISELSDRESAYELRKAAHNLPQGLHKAYRRILDRIQSEYSKYSSEKAILILQWMACSFRPLKTFEIQDGLVFATPDSLLNDETKPNKSLLDLCKPIIEEGVGNTVDFVHFSAKEYILHQTSGPFLKESDAHLTVSFACASYLSTSHCLIDSRCSEEEQVLRVAKGFHGLHLYAHEFMLKHIVRYAKLQSLSKLEFSEALATRLETLLRFEKPNVSAGFNAALHDHKSLPETTQQLSMLNLPPKLQAFIQNLLIFQEMSAQDNHHHKDPQEIHRQETECDPTVLSKILHQYHIITEFLIETSENAILGIDAILVREFKNTYGDSALLCRYRPCPRASVGFSRVRDRDKHESSHSRKFKCEDAACEFHVSGFSTKSALQKHTQMYHRKSDEIVLPIRRRPSTTSLRERFLDPSDSPSRPDLYRRKLSQLDRQKPWPKQQLGTSSRSPQQGFAASEFRVHNERAAYAAAFDTYQNIGSADATLRFEEQQESLFRGKKINLSDYKARQLKKFDLRQAQHLLTTSSHVLSPEKDVEEKEMDRVHMKDDTTYSEEGVPLDSNNRKKRKDYPLSWESPGSTTKMKKRVLAVFDGERRLWKDDVMLDTDDEIRTKSGTEKDNVTDLDVQTMQRAEVLHDAIEENNGPRISDDLTELDLMLKVPKAPAWLEHGLALLRERYPNDSFEGTMSYCSVDAITELPCPKPQPGKSSEGIKYMYVPKIRCHDCPEKLYTPKPWTDFDSFEVHLRNSQHKERANGRLWSEYLFRTQRGIPAIRPTELLLTSTRERIAEAKRQADTLTNSDWARNGSPPMTPVYFRPDNEYPDDLRFGTDNDFPGNIPPFPTSINGGLSSEDYGPDQNNRGVATPMADPFPFPGLHNGISNKANQEPETMIKDDLARYLFETSSDQSGVNAPGASSFQDDNEIPGKAPFPISNINAEDESYNSNIQNTSAPSTSIVSPATELSAHFVFLQRLDAASRQRISAQNTGSRNSIPKLDRTMSDAYTDELYNPNFQNIRPSPLMGSRVPALPALDVSVQEPQAANNQHLSAQNTGYASVLDPNESAFLDSFFDGDSRELRVFPPPHFYPENISEAATIGSKENSGLKVARRELDWMTPTQRNDFERLREGQGAAQDSTPLGLLPVLKHGEKEGGHEVFDPLNWMLDGLVDKPYSSYAAIQGLDGFA</sequence>
<evidence type="ECO:0000313" key="5">
    <source>
        <dbReference type="Proteomes" id="UP000235786"/>
    </source>
</evidence>
<protein>
    <recommendedName>
        <fullName evidence="3">NACHT domain-containing protein</fullName>
    </recommendedName>
</protein>
<dbReference type="InterPro" id="IPR056884">
    <property type="entry name" value="NPHP3-like_N"/>
</dbReference>
<dbReference type="OrthoDB" id="4062651at2759"/>
<dbReference type="PANTHER" id="PTHR10039">
    <property type="entry name" value="AMELOGENIN"/>
    <property type="match status" value="1"/>
</dbReference>
<feature type="compositionally biased region" description="Basic and acidic residues" evidence="2">
    <location>
        <begin position="1012"/>
        <end position="1028"/>
    </location>
</feature>
<feature type="domain" description="NACHT" evidence="3">
    <location>
        <begin position="275"/>
        <end position="413"/>
    </location>
</feature>
<evidence type="ECO:0000313" key="4">
    <source>
        <dbReference type="EMBL" id="PMD34222.1"/>
    </source>
</evidence>
<dbReference type="PANTHER" id="PTHR10039:SF14">
    <property type="entry name" value="NACHT DOMAIN-CONTAINING PROTEIN"/>
    <property type="match status" value="1"/>
</dbReference>
<dbReference type="SUPFAM" id="SSF52540">
    <property type="entry name" value="P-loop containing nucleoside triphosphate hydrolases"/>
    <property type="match status" value="1"/>
</dbReference>
<organism evidence="4 5">
    <name type="scientific">Hyaloscypha variabilis (strain UAMH 11265 / GT02V1 / F)</name>
    <name type="common">Meliniomyces variabilis</name>
    <dbReference type="NCBI Taxonomy" id="1149755"/>
    <lineage>
        <taxon>Eukaryota</taxon>
        <taxon>Fungi</taxon>
        <taxon>Dikarya</taxon>
        <taxon>Ascomycota</taxon>
        <taxon>Pezizomycotina</taxon>
        <taxon>Leotiomycetes</taxon>
        <taxon>Helotiales</taxon>
        <taxon>Hyaloscyphaceae</taxon>
        <taxon>Hyaloscypha</taxon>
        <taxon>Hyaloscypha variabilis</taxon>
    </lineage>
</organism>
<evidence type="ECO:0000256" key="2">
    <source>
        <dbReference type="SAM" id="MobiDB-lite"/>
    </source>
</evidence>